<keyword evidence="5" id="KW-0813">Transport</keyword>
<feature type="transmembrane region" description="Helical" evidence="5">
    <location>
        <begin position="130"/>
        <end position="155"/>
    </location>
</feature>
<evidence type="ECO:0000313" key="7">
    <source>
        <dbReference type="EMBL" id="TCK87873.1"/>
    </source>
</evidence>
<dbReference type="Pfam" id="PF00528">
    <property type="entry name" value="BPD_transp_1"/>
    <property type="match status" value="1"/>
</dbReference>
<evidence type="ECO:0000256" key="4">
    <source>
        <dbReference type="ARBA" id="ARBA00023136"/>
    </source>
</evidence>
<feature type="transmembrane region" description="Helical" evidence="5">
    <location>
        <begin position="94"/>
        <end position="118"/>
    </location>
</feature>
<dbReference type="OrthoDB" id="9773221at2"/>
<evidence type="ECO:0000259" key="6">
    <source>
        <dbReference type="PROSITE" id="PS50928"/>
    </source>
</evidence>
<feature type="transmembrane region" description="Helical" evidence="5">
    <location>
        <begin position="241"/>
        <end position="263"/>
    </location>
</feature>
<dbReference type="PANTHER" id="PTHR43376">
    <property type="entry name" value="OLIGOPEPTIDE TRANSPORT SYSTEM PERMEASE PROTEIN"/>
    <property type="match status" value="1"/>
</dbReference>
<name>A0A4R1MDF3_9FIRM</name>
<dbReference type="Proteomes" id="UP000294545">
    <property type="component" value="Unassembled WGS sequence"/>
</dbReference>
<comment type="caution">
    <text evidence="7">The sequence shown here is derived from an EMBL/GenBank/DDBJ whole genome shotgun (WGS) entry which is preliminary data.</text>
</comment>
<keyword evidence="3 5" id="KW-1133">Transmembrane helix</keyword>
<evidence type="ECO:0000256" key="2">
    <source>
        <dbReference type="ARBA" id="ARBA00022692"/>
    </source>
</evidence>
<dbReference type="EMBL" id="SMGQ01000018">
    <property type="protein sequence ID" value="TCK87873.1"/>
    <property type="molecule type" value="Genomic_DNA"/>
</dbReference>
<accession>A0A4R1MDF3</accession>
<comment type="similarity">
    <text evidence="5">Belongs to the binding-protein-dependent transport system permease family.</text>
</comment>
<reference evidence="7 8" key="1">
    <citation type="submission" date="2019-03" db="EMBL/GenBank/DDBJ databases">
        <title>Genomic Encyclopedia of Type Strains, Phase IV (KMG-IV): sequencing the most valuable type-strain genomes for metagenomic binning, comparative biology and taxonomic classification.</title>
        <authorList>
            <person name="Goeker M."/>
        </authorList>
    </citation>
    <scope>NUCLEOTIDE SEQUENCE [LARGE SCALE GENOMIC DNA]</scope>
    <source>
        <strain evidence="7 8">DSM 24176</strain>
    </source>
</reference>
<dbReference type="RefSeq" id="WP_132283368.1">
    <property type="nucleotide sequence ID" value="NZ_SMGQ01000018.1"/>
</dbReference>
<dbReference type="GO" id="GO:0005886">
    <property type="term" value="C:plasma membrane"/>
    <property type="evidence" value="ECO:0007669"/>
    <property type="project" value="UniProtKB-SubCell"/>
</dbReference>
<keyword evidence="4 5" id="KW-0472">Membrane</keyword>
<gene>
    <name evidence="7" type="ORF">EDC19_2715</name>
</gene>
<dbReference type="PANTHER" id="PTHR43376:SF1">
    <property type="entry name" value="OLIGOPEPTIDE TRANSPORT SYSTEM PERMEASE PROTEIN"/>
    <property type="match status" value="1"/>
</dbReference>
<evidence type="ECO:0000256" key="1">
    <source>
        <dbReference type="ARBA" id="ARBA00004141"/>
    </source>
</evidence>
<organism evidence="7 8">
    <name type="scientific">Natranaerovirga hydrolytica</name>
    <dbReference type="NCBI Taxonomy" id="680378"/>
    <lineage>
        <taxon>Bacteria</taxon>
        <taxon>Bacillati</taxon>
        <taxon>Bacillota</taxon>
        <taxon>Clostridia</taxon>
        <taxon>Lachnospirales</taxon>
        <taxon>Natranaerovirgaceae</taxon>
        <taxon>Natranaerovirga</taxon>
    </lineage>
</organism>
<evidence type="ECO:0000256" key="3">
    <source>
        <dbReference type="ARBA" id="ARBA00022989"/>
    </source>
</evidence>
<dbReference type="Gene3D" id="1.10.3720.10">
    <property type="entry name" value="MetI-like"/>
    <property type="match status" value="1"/>
</dbReference>
<evidence type="ECO:0000313" key="8">
    <source>
        <dbReference type="Proteomes" id="UP000294545"/>
    </source>
</evidence>
<comment type="subcellular location">
    <subcellularLocation>
        <location evidence="5">Cell membrane</location>
        <topology evidence="5">Multi-pass membrane protein</topology>
    </subcellularLocation>
    <subcellularLocation>
        <location evidence="1">Membrane</location>
        <topology evidence="1">Multi-pass membrane protein</topology>
    </subcellularLocation>
</comment>
<dbReference type="InterPro" id="IPR000515">
    <property type="entry name" value="MetI-like"/>
</dbReference>
<dbReference type="SUPFAM" id="SSF161098">
    <property type="entry name" value="MetI-like"/>
    <property type="match status" value="1"/>
</dbReference>
<protein>
    <submittedName>
        <fullName evidence="7">Peptide/nickel transport system permease protein</fullName>
    </submittedName>
</protein>
<proteinExistence type="inferred from homology"/>
<feature type="transmembrane region" description="Helical" evidence="5">
    <location>
        <begin position="285"/>
        <end position="306"/>
    </location>
</feature>
<dbReference type="AlphaFoldDB" id="A0A4R1MDF3"/>
<dbReference type="CDD" id="cd06261">
    <property type="entry name" value="TM_PBP2"/>
    <property type="match status" value="1"/>
</dbReference>
<keyword evidence="8" id="KW-1185">Reference proteome</keyword>
<evidence type="ECO:0000256" key="5">
    <source>
        <dbReference type="RuleBase" id="RU363032"/>
    </source>
</evidence>
<feature type="transmembrane region" description="Helical" evidence="5">
    <location>
        <begin position="5"/>
        <end position="23"/>
    </location>
</feature>
<feature type="domain" description="ABC transmembrane type-1" evidence="6">
    <location>
        <begin position="94"/>
        <end position="306"/>
    </location>
</feature>
<dbReference type="PROSITE" id="PS50928">
    <property type="entry name" value="ABC_TM1"/>
    <property type="match status" value="1"/>
</dbReference>
<keyword evidence="2 5" id="KW-0812">Transmembrane</keyword>
<dbReference type="InterPro" id="IPR035906">
    <property type="entry name" value="MetI-like_sf"/>
</dbReference>
<dbReference type="GO" id="GO:0055085">
    <property type="term" value="P:transmembrane transport"/>
    <property type="evidence" value="ECO:0007669"/>
    <property type="project" value="InterPro"/>
</dbReference>
<sequence>MVKNYALTVIIIVSIIFFLPRLMPGDPFTNLSVEDGEVSVRFTQEQINQYKSYYGLDEPLYKQYFNYIIQLSKGHLGFSIYYNMPVKDIIFNRLGWTFFMVMVSLIISSILGIVLGSIAAFKKGTRLDNILYGGMVVVSESPAFLIGILLLFLFAAHLKWFPLSGGITPFATFDSPIKYLGDVIRHGFLPIGTLVISRVGNFFLLTRSSMLVILSKNYLVTAKAKGLKRKRIVFKHALKNALIPILTRILMSMGGMFGGAILVENVFAYPGVGRLMREAVMVRDYILVQGIFLIIMFLVLMSNILAEILYQKIDPRVDGE</sequence>